<dbReference type="Proteomes" id="UP000696294">
    <property type="component" value="Unassembled WGS sequence"/>
</dbReference>
<gene>
    <name evidence="2" type="ORF">HCN51_39390</name>
</gene>
<reference evidence="2 3" key="1">
    <citation type="submission" date="2020-03" db="EMBL/GenBank/DDBJ databases">
        <title>WGS of actinomycetes isolated from Thailand.</title>
        <authorList>
            <person name="Thawai C."/>
        </authorList>
    </citation>
    <scope>NUCLEOTIDE SEQUENCE [LARGE SCALE GENOMIC DNA]</scope>
    <source>
        <strain evidence="2 3">FMUSA5-5</strain>
    </source>
</reference>
<protein>
    <submittedName>
        <fullName evidence="2">Uncharacterized protein</fullName>
    </submittedName>
</protein>
<evidence type="ECO:0000313" key="2">
    <source>
        <dbReference type="EMBL" id="NJP95436.1"/>
    </source>
</evidence>
<comment type="caution">
    <text evidence="2">The sequence shown here is derived from an EMBL/GenBank/DDBJ whole genome shotgun (WGS) entry which is preliminary data.</text>
</comment>
<keyword evidence="3" id="KW-1185">Reference proteome</keyword>
<dbReference type="EMBL" id="JAATEP010000038">
    <property type="protein sequence ID" value="NJP95436.1"/>
    <property type="molecule type" value="Genomic_DNA"/>
</dbReference>
<proteinExistence type="predicted"/>
<accession>A0ABX1BJG5</accession>
<name>A0ABX1BJG5_9ACTN</name>
<organism evidence="2 3">
    <name type="scientific">Nonomuraea composti</name>
    <dbReference type="NCBI Taxonomy" id="2720023"/>
    <lineage>
        <taxon>Bacteria</taxon>
        <taxon>Bacillati</taxon>
        <taxon>Actinomycetota</taxon>
        <taxon>Actinomycetes</taxon>
        <taxon>Streptosporangiales</taxon>
        <taxon>Streptosporangiaceae</taxon>
        <taxon>Nonomuraea</taxon>
    </lineage>
</organism>
<feature type="region of interest" description="Disordered" evidence="1">
    <location>
        <begin position="285"/>
        <end position="314"/>
    </location>
</feature>
<evidence type="ECO:0000256" key="1">
    <source>
        <dbReference type="SAM" id="MobiDB-lite"/>
    </source>
</evidence>
<dbReference type="RefSeq" id="WP_168017172.1">
    <property type="nucleotide sequence ID" value="NZ_JAATEP010000038.1"/>
</dbReference>
<sequence>MSIAKAAPIGRLAAEALHRPHTTAATLSAVTPASADTSLLIVADAAECSLAGLFPLLRSCAEVGVRVGLLTGRDLAGQVFGLAKILAASSGNAPCADLLLEGSTGCAHDLVTDAPIPLAEAIGQDTRHLVVDAHGSAAHAHLGPYLLCGLTGDAERTMDGQVIPAGCTRTRCKIARDAPLQLLRPHELRTRVLGLFVCNAITLTPAEQYPSNVALALDACDGYPSATFGLLRGDAATGSAEPAHTTRLLRAGLPLGEVVYHLNRPTALHGISPSILLLGDPDQGALRTSPQHRHTPTMSTGALAPPRSTPVRNTPTTWEESLLALCQQRPDPELAACLEQMRQARATASATASTSILEEAAQTWAQAALDILHRTRSGSFGRLFTALSAPLLAQVPQSASSCPYCGSPRNQIAENGRFALTCPRCGPAAVGSNRLNLTLNTPSRFAPGHEFAVQVAVSALVPAPVLVALQLRNRSTARGAYATATLRMTPGHSTACTLRPPTAVEPELHRVWAVAAHHFDLALVQNRIPALPTPDMLT</sequence>
<evidence type="ECO:0000313" key="3">
    <source>
        <dbReference type="Proteomes" id="UP000696294"/>
    </source>
</evidence>